<dbReference type="EMBL" id="JADILW010000015">
    <property type="protein sequence ID" value="MBO8479667.1"/>
    <property type="molecule type" value="Genomic_DNA"/>
</dbReference>
<gene>
    <name evidence="15" type="primary">rpe</name>
    <name evidence="15" type="ORF">IAB76_00945</name>
</gene>
<evidence type="ECO:0000256" key="6">
    <source>
        <dbReference type="ARBA" id="ARBA00009541"/>
    </source>
</evidence>
<dbReference type="PIRSF" id="PIRSF001461">
    <property type="entry name" value="RPE"/>
    <property type="match status" value="1"/>
</dbReference>
<dbReference type="CDD" id="cd00429">
    <property type="entry name" value="RPE"/>
    <property type="match status" value="1"/>
</dbReference>
<evidence type="ECO:0000256" key="10">
    <source>
        <dbReference type="NCBIfam" id="TIGR01163"/>
    </source>
</evidence>
<feature type="binding site" evidence="13">
    <location>
        <position position="34"/>
    </location>
    <ligand>
        <name>a divalent metal cation</name>
        <dbReference type="ChEBI" id="CHEBI:60240"/>
    </ligand>
</feature>
<evidence type="ECO:0000256" key="7">
    <source>
        <dbReference type="ARBA" id="ARBA00013188"/>
    </source>
</evidence>
<comment type="cofactor">
    <cofactor evidence="13">
        <name>a divalent metal cation</name>
        <dbReference type="ChEBI" id="CHEBI:60240"/>
    </cofactor>
    <text evidence="13">Binds 1 divalent metal cation per subunit.</text>
</comment>
<dbReference type="Pfam" id="PF00834">
    <property type="entry name" value="Ribul_P_3_epim"/>
    <property type="match status" value="1"/>
</dbReference>
<keyword evidence="8 13" id="KW-0479">Metal-binding</keyword>
<organism evidence="15 16">
    <name type="scientific">Candidatus Cryptobacteroides avistercoris</name>
    <dbReference type="NCBI Taxonomy" id="2840758"/>
    <lineage>
        <taxon>Bacteria</taxon>
        <taxon>Pseudomonadati</taxon>
        <taxon>Bacteroidota</taxon>
        <taxon>Bacteroidia</taxon>
        <taxon>Bacteroidales</taxon>
        <taxon>Candidatus Cryptobacteroides</taxon>
    </lineage>
</organism>
<dbReference type="Gene3D" id="3.20.20.70">
    <property type="entry name" value="Aldolase class I"/>
    <property type="match status" value="1"/>
</dbReference>
<dbReference type="PANTHER" id="PTHR11749">
    <property type="entry name" value="RIBULOSE-5-PHOSPHATE-3-EPIMERASE"/>
    <property type="match status" value="1"/>
</dbReference>
<evidence type="ECO:0000256" key="11">
    <source>
        <dbReference type="PIRNR" id="PIRNR001461"/>
    </source>
</evidence>
<evidence type="ECO:0000256" key="2">
    <source>
        <dbReference type="ARBA" id="ARBA00001936"/>
    </source>
</evidence>
<feature type="active site" description="Proton acceptor" evidence="12">
    <location>
        <position position="34"/>
    </location>
</feature>
<feature type="binding site" evidence="14">
    <location>
        <position position="177"/>
    </location>
    <ligand>
        <name>substrate</name>
    </ligand>
</feature>
<dbReference type="Proteomes" id="UP000823769">
    <property type="component" value="Unassembled WGS sequence"/>
</dbReference>
<evidence type="ECO:0000313" key="15">
    <source>
        <dbReference type="EMBL" id="MBO8479667.1"/>
    </source>
</evidence>
<evidence type="ECO:0000256" key="4">
    <source>
        <dbReference type="ARBA" id="ARBA00001947"/>
    </source>
</evidence>
<protein>
    <recommendedName>
        <fullName evidence="7 10">Ribulose-phosphate 3-epimerase</fullName>
        <ecNumber evidence="7 10">5.1.3.1</ecNumber>
    </recommendedName>
</protein>
<comment type="cofactor">
    <cofactor evidence="5">
        <name>Fe(2+)</name>
        <dbReference type="ChEBI" id="CHEBI:29033"/>
    </cofactor>
</comment>
<evidence type="ECO:0000256" key="3">
    <source>
        <dbReference type="ARBA" id="ARBA00001941"/>
    </source>
</evidence>
<evidence type="ECO:0000256" key="13">
    <source>
        <dbReference type="PIRSR" id="PIRSR001461-2"/>
    </source>
</evidence>
<keyword evidence="13" id="KW-0464">Manganese</keyword>
<feature type="binding site" evidence="14">
    <location>
        <begin position="197"/>
        <end position="198"/>
    </location>
    <ligand>
        <name>substrate</name>
    </ligand>
</feature>
<dbReference type="GO" id="GO:0005737">
    <property type="term" value="C:cytoplasm"/>
    <property type="evidence" value="ECO:0007669"/>
    <property type="project" value="UniProtKB-ARBA"/>
</dbReference>
<comment type="cofactor">
    <cofactor evidence="3">
        <name>Co(2+)</name>
        <dbReference type="ChEBI" id="CHEBI:48828"/>
    </cofactor>
</comment>
<comment type="similarity">
    <text evidence="6 11">Belongs to the ribulose-phosphate 3-epimerase family.</text>
</comment>
<evidence type="ECO:0000313" key="16">
    <source>
        <dbReference type="Proteomes" id="UP000823769"/>
    </source>
</evidence>
<dbReference type="InterPro" id="IPR026019">
    <property type="entry name" value="Ribul_P_3_epim"/>
</dbReference>
<comment type="cofactor">
    <cofactor evidence="4">
        <name>Zn(2+)</name>
        <dbReference type="ChEBI" id="CHEBI:29105"/>
    </cofactor>
</comment>
<evidence type="ECO:0000256" key="5">
    <source>
        <dbReference type="ARBA" id="ARBA00001954"/>
    </source>
</evidence>
<dbReference type="FunFam" id="3.20.20.70:FF:000004">
    <property type="entry name" value="Ribulose-phosphate 3-epimerase"/>
    <property type="match status" value="1"/>
</dbReference>
<feature type="binding site" evidence="14">
    <location>
        <position position="8"/>
    </location>
    <ligand>
        <name>substrate</name>
    </ligand>
</feature>
<dbReference type="GO" id="GO:0005975">
    <property type="term" value="P:carbohydrate metabolic process"/>
    <property type="evidence" value="ECO:0007669"/>
    <property type="project" value="InterPro"/>
</dbReference>
<evidence type="ECO:0000256" key="9">
    <source>
        <dbReference type="ARBA" id="ARBA00023235"/>
    </source>
</evidence>
<dbReference type="InterPro" id="IPR011060">
    <property type="entry name" value="RibuloseP-bd_barrel"/>
</dbReference>
<comment type="catalytic activity">
    <reaction evidence="1 11">
        <text>D-ribulose 5-phosphate = D-xylulose 5-phosphate</text>
        <dbReference type="Rhea" id="RHEA:13677"/>
        <dbReference type="ChEBI" id="CHEBI:57737"/>
        <dbReference type="ChEBI" id="CHEBI:58121"/>
        <dbReference type="EC" id="5.1.3.1"/>
    </reaction>
</comment>
<dbReference type="NCBIfam" id="NF004076">
    <property type="entry name" value="PRK05581.1-4"/>
    <property type="match status" value="1"/>
</dbReference>
<feature type="binding site" evidence="14">
    <location>
        <begin position="142"/>
        <end position="145"/>
    </location>
    <ligand>
        <name>substrate</name>
    </ligand>
</feature>
<feature type="binding site" evidence="13">
    <location>
        <position position="175"/>
    </location>
    <ligand>
        <name>a divalent metal cation</name>
        <dbReference type="ChEBI" id="CHEBI:60240"/>
    </ligand>
</feature>
<dbReference type="GO" id="GO:0006098">
    <property type="term" value="P:pentose-phosphate shunt"/>
    <property type="evidence" value="ECO:0007669"/>
    <property type="project" value="UniProtKB-UniRule"/>
</dbReference>
<keyword evidence="13" id="KW-0862">Zinc</keyword>
<reference evidence="15" key="1">
    <citation type="submission" date="2020-10" db="EMBL/GenBank/DDBJ databases">
        <authorList>
            <person name="Gilroy R."/>
        </authorList>
    </citation>
    <scope>NUCLEOTIDE SEQUENCE</scope>
    <source>
        <strain evidence="15">B3-1481</strain>
    </source>
</reference>
<dbReference type="InterPro" id="IPR000056">
    <property type="entry name" value="Ribul_P_3_epim-like"/>
</dbReference>
<evidence type="ECO:0000256" key="1">
    <source>
        <dbReference type="ARBA" id="ARBA00001782"/>
    </source>
</evidence>
<dbReference type="GO" id="GO:0004750">
    <property type="term" value="F:D-ribulose-phosphate 3-epimerase activity"/>
    <property type="evidence" value="ECO:0007669"/>
    <property type="project" value="UniProtKB-UniRule"/>
</dbReference>
<feature type="binding site" evidence="13">
    <location>
        <position position="65"/>
    </location>
    <ligand>
        <name>a divalent metal cation</name>
        <dbReference type="ChEBI" id="CHEBI:60240"/>
    </ligand>
</feature>
<sequence>MEFKIAPSILAADFLHLEKDIRLVNECGDVIHLDVMDGSLVPNISFGFSVIDQVAKIARAPMDAHLMVVHPERWFERLAADRVAMCSFHLEAAGDDTAEFLGRIRALGMQAGVAINPDVPVERLFPYIGKADYFLVMSVFAGFGGQKFIAESLTRVAALRAEIEKRGEQAIIEVDGGITLANVRQVREAGVNLAVAGSSVYGASDPAAAIRALREA</sequence>
<dbReference type="GO" id="GO:0046872">
    <property type="term" value="F:metal ion binding"/>
    <property type="evidence" value="ECO:0007669"/>
    <property type="project" value="UniProtKB-KW"/>
</dbReference>
<feature type="binding site" evidence="14">
    <location>
        <position position="65"/>
    </location>
    <ligand>
        <name>substrate</name>
    </ligand>
</feature>
<reference evidence="15" key="2">
    <citation type="journal article" date="2021" name="PeerJ">
        <title>Extensive microbial diversity within the chicken gut microbiome revealed by metagenomics and culture.</title>
        <authorList>
            <person name="Gilroy R."/>
            <person name="Ravi A."/>
            <person name="Getino M."/>
            <person name="Pursley I."/>
            <person name="Horton D.L."/>
            <person name="Alikhan N.F."/>
            <person name="Baker D."/>
            <person name="Gharbi K."/>
            <person name="Hall N."/>
            <person name="Watson M."/>
            <person name="Adriaenssens E.M."/>
            <person name="Foster-Nyarko E."/>
            <person name="Jarju S."/>
            <person name="Secka A."/>
            <person name="Antonio M."/>
            <person name="Oren A."/>
            <person name="Chaudhuri R.R."/>
            <person name="La Ragione R."/>
            <person name="Hildebrand F."/>
            <person name="Pallen M.J."/>
        </authorList>
    </citation>
    <scope>NUCLEOTIDE SEQUENCE</scope>
    <source>
        <strain evidence="15">B3-1481</strain>
    </source>
</reference>
<accession>A0A9D9IW08</accession>
<feature type="active site" description="Proton donor" evidence="12">
    <location>
        <position position="175"/>
    </location>
</feature>
<feature type="binding site" evidence="13">
    <location>
        <position position="32"/>
    </location>
    <ligand>
        <name>a divalent metal cation</name>
        <dbReference type="ChEBI" id="CHEBI:60240"/>
    </ligand>
</feature>
<dbReference type="NCBIfam" id="TIGR01163">
    <property type="entry name" value="rpe"/>
    <property type="match status" value="1"/>
</dbReference>
<evidence type="ECO:0000256" key="8">
    <source>
        <dbReference type="ARBA" id="ARBA00022723"/>
    </source>
</evidence>
<proteinExistence type="inferred from homology"/>
<dbReference type="SUPFAM" id="SSF51366">
    <property type="entry name" value="Ribulose-phoshate binding barrel"/>
    <property type="match status" value="1"/>
</dbReference>
<dbReference type="AlphaFoldDB" id="A0A9D9IW08"/>
<evidence type="ECO:0000256" key="14">
    <source>
        <dbReference type="PIRSR" id="PIRSR001461-3"/>
    </source>
</evidence>
<comment type="cofactor">
    <cofactor evidence="2">
        <name>Mn(2+)</name>
        <dbReference type="ChEBI" id="CHEBI:29035"/>
    </cofactor>
</comment>
<dbReference type="InterPro" id="IPR013785">
    <property type="entry name" value="Aldolase_TIM"/>
</dbReference>
<keyword evidence="11" id="KW-0119">Carbohydrate metabolism</keyword>
<name>A0A9D9IW08_9BACT</name>
<keyword evidence="9 11" id="KW-0413">Isomerase</keyword>
<evidence type="ECO:0000256" key="12">
    <source>
        <dbReference type="PIRSR" id="PIRSR001461-1"/>
    </source>
</evidence>
<dbReference type="EC" id="5.1.3.1" evidence="7 10"/>
<keyword evidence="13" id="KW-0170">Cobalt</keyword>
<comment type="caution">
    <text evidence="15">The sequence shown here is derived from an EMBL/GenBank/DDBJ whole genome shotgun (WGS) entry which is preliminary data.</text>
</comment>